<gene>
    <name evidence="6" type="ORF">FPE_LOCUS35209</name>
</gene>
<evidence type="ECO:0008006" key="8">
    <source>
        <dbReference type="Google" id="ProtNLM"/>
    </source>
</evidence>
<feature type="transmembrane region" description="Helical" evidence="5">
    <location>
        <begin position="12"/>
        <end position="38"/>
    </location>
</feature>
<keyword evidence="2 5" id="KW-0812">Transmembrane</keyword>
<comment type="subcellular location">
    <subcellularLocation>
        <location evidence="1">Membrane</location>
        <topology evidence="1">Multi-pass membrane protein</topology>
    </subcellularLocation>
</comment>
<evidence type="ECO:0000256" key="3">
    <source>
        <dbReference type="ARBA" id="ARBA00022989"/>
    </source>
</evidence>
<feature type="transmembrane region" description="Helical" evidence="5">
    <location>
        <begin position="136"/>
        <end position="157"/>
    </location>
</feature>
<keyword evidence="7" id="KW-1185">Reference proteome</keyword>
<protein>
    <recommendedName>
        <fullName evidence="8">Sugar phosphate transporter domain-containing protein</fullName>
    </recommendedName>
</protein>
<evidence type="ECO:0000256" key="2">
    <source>
        <dbReference type="ARBA" id="ARBA00022692"/>
    </source>
</evidence>
<evidence type="ECO:0000256" key="5">
    <source>
        <dbReference type="SAM" id="Phobius"/>
    </source>
</evidence>
<accession>A0AAD2EEL0</accession>
<dbReference type="PANTHER" id="PTHR11132">
    <property type="entry name" value="SOLUTE CARRIER FAMILY 35"/>
    <property type="match status" value="1"/>
</dbReference>
<feature type="transmembrane region" description="Helical" evidence="5">
    <location>
        <begin position="99"/>
        <end position="116"/>
    </location>
</feature>
<evidence type="ECO:0000313" key="6">
    <source>
        <dbReference type="EMBL" id="CAI9787779.1"/>
    </source>
</evidence>
<feature type="transmembrane region" description="Helical" evidence="5">
    <location>
        <begin position="45"/>
        <end position="62"/>
    </location>
</feature>
<dbReference type="GO" id="GO:0016020">
    <property type="term" value="C:membrane"/>
    <property type="evidence" value="ECO:0007669"/>
    <property type="project" value="UniProtKB-SubCell"/>
</dbReference>
<dbReference type="Proteomes" id="UP000834106">
    <property type="component" value="Chromosome 23"/>
</dbReference>
<evidence type="ECO:0000313" key="7">
    <source>
        <dbReference type="Proteomes" id="UP000834106"/>
    </source>
</evidence>
<reference evidence="6" key="1">
    <citation type="submission" date="2023-05" db="EMBL/GenBank/DDBJ databases">
        <authorList>
            <person name="Huff M."/>
        </authorList>
    </citation>
    <scope>NUCLEOTIDE SEQUENCE</scope>
</reference>
<evidence type="ECO:0000256" key="4">
    <source>
        <dbReference type="ARBA" id="ARBA00023136"/>
    </source>
</evidence>
<dbReference type="EMBL" id="OU503058">
    <property type="protein sequence ID" value="CAI9787779.1"/>
    <property type="molecule type" value="Genomic_DNA"/>
</dbReference>
<name>A0AAD2EEL0_9LAMI</name>
<sequence length="235" mass="26055">MTLWLGNTVYLYISVAFAQMLKAIVSVVVFILSVVAGLEIMSYRMLLIMSVISFSVLIASYGKVNISWVGIFYQMEDVIGEVLRLIFMEILVKREGLKLNPVSVIAICLLIPWVFLEKLKMNAHGTWNFKPLIPTLNSLCTFSLNLSVFLVISHTGALTIRVAGVVKDWIVVLPSAILFADTKLTLITTAALFALTPTWRLLVRSKHSLSYALNDFISSVTLTSSTVGFSRTIGM</sequence>
<dbReference type="AlphaFoldDB" id="A0AAD2EEL0"/>
<organism evidence="6 7">
    <name type="scientific">Fraxinus pennsylvanica</name>
    <dbReference type="NCBI Taxonomy" id="56036"/>
    <lineage>
        <taxon>Eukaryota</taxon>
        <taxon>Viridiplantae</taxon>
        <taxon>Streptophyta</taxon>
        <taxon>Embryophyta</taxon>
        <taxon>Tracheophyta</taxon>
        <taxon>Spermatophyta</taxon>
        <taxon>Magnoliopsida</taxon>
        <taxon>eudicotyledons</taxon>
        <taxon>Gunneridae</taxon>
        <taxon>Pentapetalae</taxon>
        <taxon>asterids</taxon>
        <taxon>lamiids</taxon>
        <taxon>Lamiales</taxon>
        <taxon>Oleaceae</taxon>
        <taxon>Oleeae</taxon>
        <taxon>Fraxinus</taxon>
    </lineage>
</organism>
<feature type="transmembrane region" description="Helical" evidence="5">
    <location>
        <begin position="169"/>
        <end position="196"/>
    </location>
</feature>
<keyword evidence="4 5" id="KW-0472">Membrane</keyword>
<proteinExistence type="predicted"/>
<keyword evidence="3 5" id="KW-1133">Transmembrane helix</keyword>
<dbReference type="InterPro" id="IPR050186">
    <property type="entry name" value="TPT_transporter"/>
</dbReference>
<evidence type="ECO:0000256" key="1">
    <source>
        <dbReference type="ARBA" id="ARBA00004141"/>
    </source>
</evidence>